<reference evidence="2" key="1">
    <citation type="journal article" date="2016" name="Genome Announc.">
        <title>Draft Genome Sequences of Five Rapidly Growing Mycobacterium Species, M. thermoresistibile, M. fortuitum subsp. acetamidolyticum, M. canariasense, M. brisbanense, and M. novocastrense.</title>
        <authorList>
            <person name="Katahira K."/>
            <person name="Ogura Y."/>
            <person name="Gotoh Y."/>
            <person name="Hayashi T."/>
        </authorList>
    </citation>
    <scope>NUCLEOTIDE SEQUENCE [LARGE SCALE GENOMIC DNA]</scope>
    <source>
        <strain evidence="2">JCM15298</strain>
    </source>
</reference>
<proteinExistence type="predicted"/>
<dbReference type="AlphaFoldDB" id="A0A117I935"/>
<dbReference type="GO" id="GO:0016301">
    <property type="term" value="F:kinase activity"/>
    <property type="evidence" value="ECO:0007669"/>
    <property type="project" value="UniProtKB-KW"/>
</dbReference>
<dbReference type="Proteomes" id="UP000069443">
    <property type="component" value="Unassembled WGS sequence"/>
</dbReference>
<evidence type="ECO:0000313" key="1">
    <source>
        <dbReference type="EMBL" id="GAS94125.1"/>
    </source>
</evidence>
<sequence>MDIDPNDIDALKSLAARTLREYPEVSLQLLSKSELMSPSERPQVPCPERDITGDIAVASSYL</sequence>
<organism evidence="1 2">
    <name type="scientific">Mycolicibacterium canariasense</name>
    <name type="common">Mycobacterium canariasense</name>
    <dbReference type="NCBI Taxonomy" id="228230"/>
    <lineage>
        <taxon>Bacteria</taxon>
        <taxon>Bacillati</taxon>
        <taxon>Actinomycetota</taxon>
        <taxon>Actinomycetes</taxon>
        <taxon>Mycobacteriales</taxon>
        <taxon>Mycobacteriaceae</taxon>
        <taxon>Mycolicibacterium</taxon>
    </lineage>
</organism>
<gene>
    <name evidence="1" type="ORF">RMCC_1091</name>
</gene>
<keyword evidence="1" id="KW-0418">Kinase</keyword>
<dbReference type="EMBL" id="BCSY01000030">
    <property type="protein sequence ID" value="GAS94125.1"/>
    <property type="molecule type" value="Genomic_DNA"/>
</dbReference>
<name>A0A117I935_MYCCR</name>
<accession>A0A117I935</accession>
<evidence type="ECO:0000313" key="2">
    <source>
        <dbReference type="Proteomes" id="UP000069443"/>
    </source>
</evidence>
<comment type="caution">
    <text evidence="1">The sequence shown here is derived from an EMBL/GenBank/DDBJ whole genome shotgun (WGS) entry which is preliminary data.</text>
</comment>
<keyword evidence="1" id="KW-0808">Transferase</keyword>
<keyword evidence="2" id="KW-1185">Reference proteome</keyword>
<reference evidence="2" key="2">
    <citation type="submission" date="2016-02" db="EMBL/GenBank/DDBJ databases">
        <title>Draft genome sequence of five rapidly growing Mycobacterium species.</title>
        <authorList>
            <person name="Katahira K."/>
            <person name="Gotou Y."/>
            <person name="Iida K."/>
            <person name="Ogura Y."/>
            <person name="Hayashi T."/>
        </authorList>
    </citation>
    <scope>NUCLEOTIDE SEQUENCE [LARGE SCALE GENOMIC DNA]</scope>
    <source>
        <strain evidence="2">JCM15298</strain>
    </source>
</reference>
<protein>
    <submittedName>
        <fullName evidence="1">Rhamnulokinase</fullName>
    </submittedName>
</protein>